<reference evidence="2" key="1">
    <citation type="submission" date="2020-03" db="EMBL/GenBank/DDBJ databases">
        <title>Castanea mollissima Vanexum genome sequencing.</title>
        <authorList>
            <person name="Staton M."/>
        </authorList>
    </citation>
    <scope>NUCLEOTIDE SEQUENCE</scope>
    <source>
        <tissue evidence="2">Leaf</tissue>
    </source>
</reference>
<keyword evidence="1" id="KW-1133">Transmembrane helix</keyword>
<accession>A0A8J4RCL5</accession>
<evidence type="ECO:0000313" key="2">
    <source>
        <dbReference type="EMBL" id="KAF3967830.1"/>
    </source>
</evidence>
<organism evidence="2 3">
    <name type="scientific">Castanea mollissima</name>
    <name type="common">Chinese chestnut</name>
    <dbReference type="NCBI Taxonomy" id="60419"/>
    <lineage>
        <taxon>Eukaryota</taxon>
        <taxon>Viridiplantae</taxon>
        <taxon>Streptophyta</taxon>
        <taxon>Embryophyta</taxon>
        <taxon>Tracheophyta</taxon>
        <taxon>Spermatophyta</taxon>
        <taxon>Magnoliopsida</taxon>
        <taxon>eudicotyledons</taxon>
        <taxon>Gunneridae</taxon>
        <taxon>Pentapetalae</taxon>
        <taxon>rosids</taxon>
        <taxon>fabids</taxon>
        <taxon>Fagales</taxon>
        <taxon>Fagaceae</taxon>
        <taxon>Castanea</taxon>
    </lineage>
</organism>
<sequence length="85" mass="9150">MRIFCGMATAGNNIFCIMGSWDAKTGKNSSDISARKSSTALMLEVKVLLSLQLVVLIPFLGYGILVNQALSILVSHFLDFGLQVA</sequence>
<evidence type="ECO:0000256" key="1">
    <source>
        <dbReference type="SAM" id="Phobius"/>
    </source>
</evidence>
<dbReference type="Proteomes" id="UP000737018">
    <property type="component" value="Unassembled WGS sequence"/>
</dbReference>
<dbReference type="AlphaFoldDB" id="A0A8J4RCL5"/>
<name>A0A8J4RCL5_9ROSI</name>
<dbReference type="EMBL" id="JRKL02000846">
    <property type="protein sequence ID" value="KAF3967830.1"/>
    <property type="molecule type" value="Genomic_DNA"/>
</dbReference>
<gene>
    <name evidence="2" type="ORF">CMV_008218</name>
</gene>
<keyword evidence="3" id="KW-1185">Reference proteome</keyword>
<evidence type="ECO:0000313" key="3">
    <source>
        <dbReference type="Proteomes" id="UP000737018"/>
    </source>
</evidence>
<feature type="transmembrane region" description="Helical" evidence="1">
    <location>
        <begin position="45"/>
        <end position="65"/>
    </location>
</feature>
<protein>
    <submittedName>
        <fullName evidence="2">Uncharacterized protein</fullName>
    </submittedName>
</protein>
<keyword evidence="1" id="KW-0472">Membrane</keyword>
<keyword evidence="1" id="KW-0812">Transmembrane</keyword>
<proteinExistence type="predicted"/>
<comment type="caution">
    <text evidence="2">The sequence shown here is derived from an EMBL/GenBank/DDBJ whole genome shotgun (WGS) entry which is preliminary data.</text>
</comment>
<dbReference type="OrthoDB" id="10251381at2759"/>